<accession>A0A1I4Z1K6</accession>
<dbReference type="STRING" id="913024.SAMN05421741_105119"/>
<gene>
    <name evidence="1" type="ORF">SAMN05421741_105119</name>
</gene>
<dbReference type="AlphaFoldDB" id="A0A1I4Z1K6"/>
<evidence type="ECO:0000313" key="1">
    <source>
        <dbReference type="EMBL" id="SFN43780.1"/>
    </source>
</evidence>
<dbReference type="InterPro" id="IPR009057">
    <property type="entry name" value="Homeodomain-like_sf"/>
</dbReference>
<dbReference type="EMBL" id="FOVI01000005">
    <property type="protein sequence ID" value="SFN43780.1"/>
    <property type="molecule type" value="Genomic_DNA"/>
</dbReference>
<sequence>MTNNDTQNANLVRRSIENIRAVLTEKNIQDVKISDITSVAKISRSKFFSFFGGMNTLLELVLTEELVRSYEQIALSIKNQEEKKNLEVELSLLRIIYIRKNHILYNYYKVSELLPSRYDELKEALTIKEQNLQSDILKEHGVEPNGLKWKNAFSVY</sequence>
<dbReference type="Gene3D" id="1.10.357.10">
    <property type="entry name" value="Tetracycline Repressor, domain 2"/>
    <property type="match status" value="1"/>
</dbReference>
<reference evidence="2" key="1">
    <citation type="submission" date="2016-10" db="EMBL/GenBank/DDBJ databases">
        <authorList>
            <person name="Varghese N."/>
            <person name="Submissions S."/>
        </authorList>
    </citation>
    <scope>NUCLEOTIDE SEQUENCE [LARGE SCALE GENOMIC DNA]</scope>
    <source>
        <strain evidence="2">DS-12</strain>
    </source>
</reference>
<proteinExistence type="predicted"/>
<evidence type="ECO:0008006" key="3">
    <source>
        <dbReference type="Google" id="ProtNLM"/>
    </source>
</evidence>
<evidence type="ECO:0000313" key="2">
    <source>
        <dbReference type="Proteomes" id="UP000199036"/>
    </source>
</evidence>
<name>A0A1I4Z1K6_9FLAO</name>
<dbReference type="SUPFAM" id="SSF46689">
    <property type="entry name" value="Homeodomain-like"/>
    <property type="match status" value="1"/>
</dbReference>
<keyword evidence="2" id="KW-1185">Reference proteome</keyword>
<dbReference type="Proteomes" id="UP000199036">
    <property type="component" value="Unassembled WGS sequence"/>
</dbReference>
<organism evidence="1 2">
    <name type="scientific">Paenimyroides ummariense</name>
    <dbReference type="NCBI Taxonomy" id="913024"/>
    <lineage>
        <taxon>Bacteria</taxon>
        <taxon>Pseudomonadati</taxon>
        <taxon>Bacteroidota</taxon>
        <taxon>Flavobacteriia</taxon>
        <taxon>Flavobacteriales</taxon>
        <taxon>Flavobacteriaceae</taxon>
        <taxon>Paenimyroides</taxon>
    </lineage>
</organism>
<protein>
    <recommendedName>
        <fullName evidence="3">DNA-binding transcriptional regulator, AcrR family</fullName>
    </recommendedName>
</protein>